<sequence>MKAKLVFSDLWEDMEVQFYRKTELEFVPSEGMQFNLEPDPFELFVNTTIWYHDEGLLIVLFRDVEHISREHFIDSVRATIGLGDWKYRADKKGGEIINMILKEEKENPA</sequence>
<reference evidence="1" key="1">
    <citation type="journal article" date="2014" name="Front. Microbiol.">
        <title>High frequency of phylogenetically diverse reductive dehalogenase-homologous genes in deep subseafloor sedimentary metagenomes.</title>
        <authorList>
            <person name="Kawai M."/>
            <person name="Futagami T."/>
            <person name="Toyoda A."/>
            <person name="Takaki Y."/>
            <person name="Nishi S."/>
            <person name="Hori S."/>
            <person name="Arai W."/>
            <person name="Tsubouchi T."/>
            <person name="Morono Y."/>
            <person name="Uchiyama I."/>
            <person name="Ito T."/>
            <person name="Fujiyama A."/>
            <person name="Inagaki F."/>
            <person name="Takami H."/>
        </authorList>
    </citation>
    <scope>NUCLEOTIDE SEQUENCE</scope>
    <source>
        <strain evidence="1">Expedition CK06-06</strain>
    </source>
</reference>
<organism evidence="1">
    <name type="scientific">marine sediment metagenome</name>
    <dbReference type="NCBI Taxonomy" id="412755"/>
    <lineage>
        <taxon>unclassified sequences</taxon>
        <taxon>metagenomes</taxon>
        <taxon>ecological metagenomes</taxon>
    </lineage>
</organism>
<protein>
    <submittedName>
        <fullName evidence="1">Uncharacterized protein</fullName>
    </submittedName>
</protein>
<dbReference type="AlphaFoldDB" id="X0U260"/>
<accession>X0U260</accession>
<dbReference type="EMBL" id="BARS01027503">
    <property type="protein sequence ID" value="GAF99629.1"/>
    <property type="molecule type" value="Genomic_DNA"/>
</dbReference>
<comment type="caution">
    <text evidence="1">The sequence shown here is derived from an EMBL/GenBank/DDBJ whole genome shotgun (WGS) entry which is preliminary data.</text>
</comment>
<proteinExistence type="predicted"/>
<gene>
    <name evidence="1" type="ORF">S01H1_43197</name>
</gene>
<name>X0U260_9ZZZZ</name>
<evidence type="ECO:0000313" key="1">
    <source>
        <dbReference type="EMBL" id="GAF99629.1"/>
    </source>
</evidence>